<feature type="binding site" evidence="6">
    <location>
        <position position="53"/>
    </location>
    <ligand>
        <name>Fe cation</name>
        <dbReference type="ChEBI" id="CHEBI:24875"/>
        <label>1</label>
    </ligand>
</feature>
<dbReference type="GO" id="GO:0042802">
    <property type="term" value="F:identical protein binding"/>
    <property type="evidence" value="ECO:0007669"/>
    <property type="project" value="UniProtKB-ARBA"/>
</dbReference>
<gene>
    <name evidence="9" type="primary">ftnA</name>
    <name evidence="9" type="ORF">GBM95_11530</name>
</gene>
<dbReference type="EC" id="1.16.3.2" evidence="7"/>
<dbReference type="GO" id="GO:0008198">
    <property type="term" value="F:ferrous iron binding"/>
    <property type="evidence" value="ECO:0007669"/>
    <property type="project" value="TreeGrafter"/>
</dbReference>
<evidence type="ECO:0000256" key="2">
    <source>
        <dbReference type="ARBA" id="ARBA00022434"/>
    </source>
</evidence>
<protein>
    <recommendedName>
        <fullName evidence="7">Ferritin</fullName>
        <ecNumber evidence="7">1.16.3.2</ecNumber>
    </recommendedName>
</protein>
<dbReference type="GO" id="GO:0005829">
    <property type="term" value="C:cytosol"/>
    <property type="evidence" value="ECO:0007669"/>
    <property type="project" value="TreeGrafter"/>
</dbReference>
<sequence>MLSAKLAKKINEQMNLELFSALLYQQMAAWASAKSFEGASSFLYAHAKEELEHKQRLFNYLCDTGAMPVITALEAPQHDFKSLEDVFKKTLDHELFISKSINELVGAALEEKDFSSFTFLQWFVSEQHEEEKLFRTILEKLQLIGKDGHGLLVFDKELAQIHAAK</sequence>
<dbReference type="SUPFAM" id="SSF47240">
    <property type="entry name" value="Ferritin-like"/>
    <property type="match status" value="1"/>
</dbReference>
<comment type="caution">
    <text evidence="9">The sequence shown here is derived from an EMBL/GenBank/DDBJ whole genome shotgun (WGS) entry which is preliminary data.</text>
</comment>
<dbReference type="CDD" id="cd01055">
    <property type="entry name" value="Nonheme_Ferritin"/>
    <property type="match status" value="1"/>
</dbReference>
<keyword evidence="5 6" id="KW-0408">Iron</keyword>
<keyword evidence="4" id="KW-0560">Oxidoreductase</keyword>
<name>A0A6I1EJK0_9BURK</name>
<evidence type="ECO:0000313" key="9">
    <source>
        <dbReference type="EMBL" id="KAB7651582.1"/>
    </source>
</evidence>
<feature type="binding site" evidence="6">
    <location>
        <position position="127"/>
    </location>
    <ligand>
        <name>Fe cation</name>
        <dbReference type="ChEBI" id="CHEBI:24875"/>
        <label>1</label>
    </ligand>
</feature>
<keyword evidence="7" id="KW-0963">Cytoplasm</keyword>
<evidence type="ECO:0000256" key="5">
    <source>
        <dbReference type="ARBA" id="ARBA00023004"/>
    </source>
</evidence>
<dbReference type="InterPro" id="IPR009040">
    <property type="entry name" value="Ferritin-like_diiron"/>
</dbReference>
<dbReference type="InterPro" id="IPR041719">
    <property type="entry name" value="Ferritin_prok"/>
</dbReference>
<evidence type="ECO:0000313" key="10">
    <source>
        <dbReference type="Proteomes" id="UP000430564"/>
    </source>
</evidence>
<feature type="binding site" evidence="6">
    <location>
        <position position="50"/>
    </location>
    <ligand>
        <name>Fe cation</name>
        <dbReference type="ChEBI" id="CHEBI:24875"/>
        <label>1</label>
    </ligand>
</feature>
<evidence type="ECO:0000256" key="7">
    <source>
        <dbReference type="RuleBase" id="RU361145"/>
    </source>
</evidence>
<keyword evidence="3 6" id="KW-0479">Metal-binding</keyword>
<dbReference type="GO" id="GO:0006826">
    <property type="term" value="P:iron ion transport"/>
    <property type="evidence" value="ECO:0007669"/>
    <property type="project" value="InterPro"/>
</dbReference>
<evidence type="ECO:0000259" key="8">
    <source>
        <dbReference type="PROSITE" id="PS50905"/>
    </source>
</evidence>
<reference evidence="9 10" key="1">
    <citation type="submission" date="2019-10" db="EMBL/GenBank/DDBJ databases">
        <title>Genome diversity of Sutterella seckii.</title>
        <authorList>
            <person name="Chaplin A.V."/>
            <person name="Sokolova S.R."/>
            <person name="Mosin K.A."/>
            <person name="Ivanova E.L."/>
            <person name="Kochetkova T.O."/>
            <person name="Goltsov A.Y."/>
            <person name="Trofimov D.Y."/>
            <person name="Efimov B.A."/>
        </authorList>
    </citation>
    <scope>NUCLEOTIDE SEQUENCE [LARGE SCALE GENOMIC DNA]</scope>
    <source>
        <strain evidence="9 10">ASD393</strain>
    </source>
</reference>
<dbReference type="PROSITE" id="PS50905">
    <property type="entry name" value="FERRITIN_LIKE"/>
    <property type="match status" value="1"/>
</dbReference>
<comment type="function">
    <text evidence="7">Iron-storage protein.</text>
</comment>
<comment type="catalytic activity">
    <reaction evidence="7">
        <text>4 Fe(2+) + O2 + 6 H2O = 4 iron(III) oxide-hydroxide + 12 H(+)</text>
        <dbReference type="Rhea" id="RHEA:11972"/>
        <dbReference type="ChEBI" id="CHEBI:15377"/>
        <dbReference type="ChEBI" id="CHEBI:15378"/>
        <dbReference type="ChEBI" id="CHEBI:15379"/>
        <dbReference type="ChEBI" id="CHEBI:29033"/>
        <dbReference type="ChEBI" id="CHEBI:78619"/>
        <dbReference type="EC" id="1.16.3.2"/>
    </reaction>
</comment>
<feature type="domain" description="Ferritin-like diiron" evidence="8">
    <location>
        <begin position="1"/>
        <end position="145"/>
    </location>
</feature>
<evidence type="ECO:0000256" key="3">
    <source>
        <dbReference type="ARBA" id="ARBA00022723"/>
    </source>
</evidence>
<dbReference type="NCBIfam" id="NF007638">
    <property type="entry name" value="PRK10304.1"/>
    <property type="match status" value="1"/>
</dbReference>
<dbReference type="Gene3D" id="1.20.1260.10">
    <property type="match status" value="1"/>
</dbReference>
<dbReference type="PANTHER" id="PTHR11431:SF127">
    <property type="entry name" value="BACTERIAL NON-HEME FERRITIN"/>
    <property type="match status" value="1"/>
</dbReference>
<evidence type="ECO:0000256" key="4">
    <source>
        <dbReference type="ARBA" id="ARBA00023002"/>
    </source>
</evidence>
<dbReference type="EMBL" id="WEHX01000165">
    <property type="protein sequence ID" value="KAB7651582.1"/>
    <property type="molecule type" value="Genomic_DNA"/>
</dbReference>
<dbReference type="GO" id="GO:0006879">
    <property type="term" value="P:intracellular iron ion homeostasis"/>
    <property type="evidence" value="ECO:0007669"/>
    <property type="project" value="UniProtKB-KW"/>
</dbReference>
<feature type="binding site" evidence="6">
    <location>
        <position position="17"/>
    </location>
    <ligand>
        <name>Fe cation</name>
        <dbReference type="ChEBI" id="CHEBI:24875"/>
        <label>1</label>
    </ligand>
</feature>
<evidence type="ECO:0000256" key="1">
    <source>
        <dbReference type="ARBA" id="ARBA00006950"/>
    </source>
</evidence>
<dbReference type="GO" id="GO:0008199">
    <property type="term" value="F:ferric iron binding"/>
    <property type="evidence" value="ECO:0007669"/>
    <property type="project" value="InterPro"/>
</dbReference>
<comment type="similarity">
    <text evidence="1 7">Belongs to the ferritin family. Prokaryotic subfamily.</text>
</comment>
<dbReference type="FunFam" id="1.20.1260.10:FF:000001">
    <property type="entry name" value="Non-heme ferritin"/>
    <property type="match status" value="1"/>
</dbReference>
<organism evidence="9 10">
    <name type="scientific">Sutterella seckii</name>
    <dbReference type="NCBI Taxonomy" id="1944635"/>
    <lineage>
        <taxon>Bacteria</taxon>
        <taxon>Pseudomonadati</taxon>
        <taxon>Pseudomonadota</taxon>
        <taxon>Betaproteobacteria</taxon>
        <taxon>Burkholderiales</taxon>
        <taxon>Sutterellaceae</taxon>
        <taxon>Sutterella</taxon>
    </lineage>
</organism>
<dbReference type="InterPro" id="IPR009078">
    <property type="entry name" value="Ferritin-like_SF"/>
</dbReference>
<feature type="binding site" evidence="6">
    <location>
        <position position="94"/>
    </location>
    <ligand>
        <name>Fe cation</name>
        <dbReference type="ChEBI" id="CHEBI:24875"/>
        <label>1</label>
    </ligand>
</feature>
<dbReference type="GO" id="GO:0004322">
    <property type="term" value="F:ferroxidase activity"/>
    <property type="evidence" value="ECO:0007669"/>
    <property type="project" value="TreeGrafter"/>
</dbReference>
<keyword evidence="2 7" id="KW-0409">Iron storage</keyword>
<dbReference type="OrthoDB" id="9801481at2"/>
<dbReference type="InterPro" id="IPR008331">
    <property type="entry name" value="Ferritin_DPS_dom"/>
</dbReference>
<dbReference type="AlphaFoldDB" id="A0A6I1EJK0"/>
<proteinExistence type="inferred from homology"/>
<dbReference type="Proteomes" id="UP000430564">
    <property type="component" value="Unassembled WGS sequence"/>
</dbReference>
<dbReference type="Pfam" id="PF00210">
    <property type="entry name" value="Ferritin"/>
    <property type="match status" value="1"/>
</dbReference>
<dbReference type="InterPro" id="IPR012347">
    <property type="entry name" value="Ferritin-like"/>
</dbReference>
<comment type="subcellular location">
    <subcellularLocation>
        <location evidence="7">Cytoplasm</location>
    </subcellularLocation>
</comment>
<accession>A0A6I1EJK0</accession>
<dbReference type="PANTHER" id="PTHR11431">
    <property type="entry name" value="FERRITIN"/>
    <property type="match status" value="1"/>
</dbReference>
<dbReference type="RefSeq" id="WP_152159228.1">
    <property type="nucleotide sequence ID" value="NZ_WEHX01000165.1"/>
</dbReference>
<dbReference type="InterPro" id="IPR001519">
    <property type="entry name" value="Ferritin"/>
</dbReference>
<evidence type="ECO:0000256" key="6">
    <source>
        <dbReference type="PIRSR" id="PIRSR601519-1"/>
    </source>
</evidence>